<name>A0A9P6NEJ6_9BASI</name>
<comment type="caution">
    <text evidence="1">The sequence shown here is derived from an EMBL/GenBank/DDBJ whole genome shotgun (WGS) entry which is preliminary data.</text>
</comment>
<dbReference type="Proteomes" id="UP000886653">
    <property type="component" value="Unassembled WGS sequence"/>
</dbReference>
<accession>A0A9P6NEJ6</accession>
<sequence>MVGDPIKQEEAEVRGRNVKRTKADYPQLCYPRRPSNAKTEKSYDERWSVGSCEVDEPEATTRISIFDLREVVRRVGERDRRWLKYCNGNCSTVTSAWLFNQLKDTNWGSLKHFGLGIFELHHRQSNQNHPGFSFRPTCKLVESLDVSNVRSRSSGHMTSCCQTPIIENASRLKVVTNNDILRK</sequence>
<dbReference type="AlphaFoldDB" id="A0A9P6NEJ6"/>
<keyword evidence="2" id="KW-1185">Reference proteome</keyword>
<proteinExistence type="predicted"/>
<dbReference type="EMBL" id="MU167338">
    <property type="protein sequence ID" value="KAG0142787.1"/>
    <property type="molecule type" value="Genomic_DNA"/>
</dbReference>
<protein>
    <submittedName>
        <fullName evidence="1">Uncharacterized protein</fullName>
    </submittedName>
</protein>
<gene>
    <name evidence="1" type="ORF">CROQUDRAFT_97157</name>
</gene>
<organism evidence="1 2">
    <name type="scientific">Cronartium quercuum f. sp. fusiforme G11</name>
    <dbReference type="NCBI Taxonomy" id="708437"/>
    <lineage>
        <taxon>Eukaryota</taxon>
        <taxon>Fungi</taxon>
        <taxon>Dikarya</taxon>
        <taxon>Basidiomycota</taxon>
        <taxon>Pucciniomycotina</taxon>
        <taxon>Pucciniomycetes</taxon>
        <taxon>Pucciniales</taxon>
        <taxon>Coleosporiaceae</taxon>
        <taxon>Cronartium</taxon>
    </lineage>
</organism>
<reference evidence="1" key="1">
    <citation type="submission" date="2013-11" db="EMBL/GenBank/DDBJ databases">
        <title>Genome sequence of the fusiform rust pathogen reveals effectors for host alternation and coevolution with pine.</title>
        <authorList>
            <consortium name="DOE Joint Genome Institute"/>
            <person name="Smith K."/>
            <person name="Pendleton A."/>
            <person name="Kubisiak T."/>
            <person name="Anderson C."/>
            <person name="Salamov A."/>
            <person name="Aerts A."/>
            <person name="Riley R."/>
            <person name="Clum A."/>
            <person name="Lindquist E."/>
            <person name="Ence D."/>
            <person name="Campbell M."/>
            <person name="Kronenberg Z."/>
            <person name="Feau N."/>
            <person name="Dhillon B."/>
            <person name="Hamelin R."/>
            <person name="Burleigh J."/>
            <person name="Smith J."/>
            <person name="Yandell M."/>
            <person name="Nelson C."/>
            <person name="Grigoriev I."/>
            <person name="Davis J."/>
        </authorList>
    </citation>
    <scope>NUCLEOTIDE SEQUENCE</scope>
    <source>
        <strain evidence="1">G11</strain>
    </source>
</reference>
<evidence type="ECO:0000313" key="1">
    <source>
        <dbReference type="EMBL" id="KAG0142787.1"/>
    </source>
</evidence>
<evidence type="ECO:0000313" key="2">
    <source>
        <dbReference type="Proteomes" id="UP000886653"/>
    </source>
</evidence>